<sequence length="265" mass="28294">MLRSMYSGISGMKNFQTKLDVIGNNIANVNTYGYKKGRVTFKDMVSQTISGASAPNGTSMGGTNPKQVGLGSQLSTIDTIDTQGSLQTTGRVLDLGIQGDGYFQVQKDGTTYYTRAGNFYFDKDGNLVTGSGEFVLDTNNKKITIPINDVESLSIGQDGVISYVEGGTLKTGPQIAVVRFKNNGGLEKVGNNLYKSTTNSGDPSQTKTPGSSGAGTIVSGTLEMSNVDLSEEFTEMITAQRGFQANTRIITTSDEILQELVNLKR</sequence>
<evidence type="ECO:0000259" key="8">
    <source>
        <dbReference type="Pfam" id="PF22692"/>
    </source>
</evidence>
<evidence type="ECO:0000259" key="7">
    <source>
        <dbReference type="Pfam" id="PF06429"/>
    </source>
</evidence>
<evidence type="ECO:0000256" key="5">
    <source>
        <dbReference type="SAM" id="MobiDB-lite"/>
    </source>
</evidence>
<dbReference type="Pfam" id="PF22692">
    <property type="entry name" value="LlgE_F_G_D1"/>
    <property type="match status" value="1"/>
</dbReference>
<feature type="domain" description="Flagellar hook protein FlgE/F/G-like D1" evidence="8">
    <location>
        <begin position="97"/>
        <end position="163"/>
    </location>
</feature>
<dbReference type="GO" id="GO:0005829">
    <property type="term" value="C:cytosol"/>
    <property type="evidence" value="ECO:0007669"/>
    <property type="project" value="TreeGrafter"/>
</dbReference>
<comment type="subcellular location">
    <subcellularLocation>
        <location evidence="1 4">Bacterial flagellum basal body</location>
    </subcellularLocation>
</comment>
<dbReference type="InterPro" id="IPR012836">
    <property type="entry name" value="FlgF"/>
</dbReference>
<comment type="similarity">
    <text evidence="2 4">Belongs to the flagella basal body rod proteins family.</text>
</comment>
<dbReference type="GO" id="GO:0071978">
    <property type="term" value="P:bacterial-type flagellum-dependent swarming motility"/>
    <property type="evidence" value="ECO:0007669"/>
    <property type="project" value="TreeGrafter"/>
</dbReference>
<dbReference type="AlphaFoldDB" id="I3DZB7"/>
<dbReference type="InterPro" id="IPR019776">
    <property type="entry name" value="Flagellar_basal_body_rod_CS"/>
</dbReference>
<dbReference type="NCBIfam" id="TIGR02490">
    <property type="entry name" value="flgF"/>
    <property type="match status" value="1"/>
</dbReference>
<dbReference type="eggNOG" id="COG4786">
    <property type="taxonomic scope" value="Bacteria"/>
</dbReference>
<feature type="domain" description="Flagellar basal-body/hook protein C-terminal" evidence="7">
    <location>
        <begin position="219"/>
        <end position="263"/>
    </location>
</feature>
<feature type="compositionally biased region" description="Polar residues" evidence="5">
    <location>
        <begin position="193"/>
        <end position="211"/>
    </location>
</feature>
<dbReference type="GO" id="GO:0030694">
    <property type="term" value="C:bacterial-type flagellum basal body, rod"/>
    <property type="evidence" value="ECO:0007669"/>
    <property type="project" value="InterPro"/>
</dbReference>
<evidence type="ECO:0000256" key="2">
    <source>
        <dbReference type="ARBA" id="ARBA00009677"/>
    </source>
</evidence>
<organism evidence="9 10">
    <name type="scientific">Bacillus methanolicus (strain MGA3 / ATCC 53907)</name>
    <dbReference type="NCBI Taxonomy" id="796606"/>
    <lineage>
        <taxon>Bacteria</taxon>
        <taxon>Bacillati</taxon>
        <taxon>Bacillota</taxon>
        <taxon>Bacilli</taxon>
        <taxon>Bacillales</taxon>
        <taxon>Bacillaceae</taxon>
        <taxon>Bacillus</taxon>
    </lineage>
</organism>
<dbReference type="PROSITE" id="PS00588">
    <property type="entry name" value="FLAGELLA_BB_ROD"/>
    <property type="match status" value="1"/>
</dbReference>
<evidence type="ECO:0000256" key="1">
    <source>
        <dbReference type="ARBA" id="ARBA00004117"/>
    </source>
</evidence>
<dbReference type="PANTHER" id="PTHR30435">
    <property type="entry name" value="FLAGELLAR PROTEIN"/>
    <property type="match status" value="1"/>
</dbReference>
<dbReference type="Pfam" id="PF06429">
    <property type="entry name" value="Flg_bbr_C"/>
    <property type="match status" value="1"/>
</dbReference>
<dbReference type="InterPro" id="IPR001444">
    <property type="entry name" value="Flag_bb_rod_N"/>
</dbReference>
<evidence type="ECO:0000256" key="3">
    <source>
        <dbReference type="ARBA" id="ARBA00023143"/>
    </source>
</evidence>
<keyword evidence="9" id="KW-0966">Cell projection</keyword>
<dbReference type="InterPro" id="IPR037925">
    <property type="entry name" value="FlgE/F/G-like"/>
</dbReference>
<dbReference type="SUPFAM" id="SSF117143">
    <property type="entry name" value="Flagellar hook protein flgE"/>
    <property type="match status" value="1"/>
</dbReference>
<dbReference type="GO" id="GO:0009424">
    <property type="term" value="C:bacterial-type flagellum hook"/>
    <property type="evidence" value="ECO:0007669"/>
    <property type="project" value="TreeGrafter"/>
</dbReference>
<dbReference type="Proteomes" id="UP000027602">
    <property type="component" value="Chromosome"/>
</dbReference>
<dbReference type="InterPro" id="IPR020013">
    <property type="entry name" value="Flagellar_FlgE/F/G"/>
</dbReference>
<accession>I3DZB7</accession>
<keyword evidence="3 4" id="KW-0975">Bacterial flagellum</keyword>
<dbReference type="Pfam" id="PF00460">
    <property type="entry name" value="Flg_bb_rod"/>
    <property type="match status" value="1"/>
</dbReference>
<dbReference type="InterPro" id="IPR053967">
    <property type="entry name" value="LlgE_F_G-like_D1"/>
</dbReference>
<feature type="domain" description="Flagellar basal body rod protein N-terminal" evidence="6">
    <location>
        <begin position="5"/>
        <end position="35"/>
    </location>
</feature>
<dbReference type="RefSeq" id="WP_003349055.1">
    <property type="nucleotide sequence ID" value="NZ_ADWW01000004.1"/>
</dbReference>
<evidence type="ECO:0000313" key="9">
    <source>
        <dbReference type="EMBL" id="AIE59659.1"/>
    </source>
</evidence>
<dbReference type="OrthoDB" id="9804559at2"/>
<dbReference type="NCBIfam" id="NF009278">
    <property type="entry name" value="PRK12636.1"/>
    <property type="match status" value="1"/>
</dbReference>
<evidence type="ECO:0000256" key="4">
    <source>
        <dbReference type="RuleBase" id="RU362116"/>
    </source>
</evidence>
<dbReference type="NCBIfam" id="TIGR03506">
    <property type="entry name" value="FlgEFG_subfam"/>
    <property type="match status" value="2"/>
</dbReference>
<reference evidence="9 10" key="1">
    <citation type="journal article" date="2015" name="BMC Genomics">
        <title>Transcriptome analysis of thermophilic methylotrophic Bacillus methanolicus MGA3 using RNA-sequencing provides detailed insights into its previously uncharted transcriptional landscape.</title>
        <authorList>
            <person name="Irla M."/>
            <person name="Neshat A."/>
            <person name="Brautaset T."/>
            <person name="Ruckert C."/>
            <person name="Kalinowski J."/>
            <person name="Wendisch V.F."/>
        </authorList>
    </citation>
    <scope>NUCLEOTIDE SEQUENCE [LARGE SCALE GENOMIC DNA]</scope>
    <source>
        <strain evidence="10">MGA3 / ATCC 53907</strain>
    </source>
</reference>
<dbReference type="KEGG" id="bmet:BMMGA3_06155"/>
<gene>
    <name evidence="9" type="primary">flgG</name>
    <name evidence="9" type="ORF">BMMGA3_06155</name>
</gene>
<proteinExistence type="inferred from homology"/>
<evidence type="ECO:0000313" key="10">
    <source>
        <dbReference type="Proteomes" id="UP000027602"/>
    </source>
</evidence>
<keyword evidence="9" id="KW-0969">Cilium</keyword>
<keyword evidence="9" id="KW-0282">Flagellum</keyword>
<evidence type="ECO:0000259" key="6">
    <source>
        <dbReference type="Pfam" id="PF00460"/>
    </source>
</evidence>
<dbReference type="PANTHER" id="PTHR30435:SF1">
    <property type="entry name" value="FLAGELLAR HOOK PROTEIN FLGE"/>
    <property type="match status" value="1"/>
</dbReference>
<dbReference type="InterPro" id="IPR010930">
    <property type="entry name" value="Flg_bb/hook_C_dom"/>
</dbReference>
<keyword evidence="10" id="KW-1185">Reference proteome</keyword>
<feature type="region of interest" description="Disordered" evidence="5">
    <location>
        <begin position="192"/>
        <end position="216"/>
    </location>
</feature>
<dbReference type="HOGENOM" id="CLU_013687_0_1_9"/>
<name>I3DZB7_BACMM</name>
<protein>
    <submittedName>
        <fullName evidence="9">Flagellar basal-body rod protein FlgG</fullName>
    </submittedName>
</protein>
<dbReference type="STRING" id="796606.BMMGA3_06155"/>
<dbReference type="EMBL" id="CP007739">
    <property type="protein sequence ID" value="AIE59659.1"/>
    <property type="molecule type" value="Genomic_DNA"/>
</dbReference>